<protein>
    <submittedName>
        <fullName evidence="1">Uncharacterized protein</fullName>
    </submittedName>
</protein>
<evidence type="ECO:0000313" key="1">
    <source>
        <dbReference type="EMBL" id="SCM05085.1"/>
    </source>
</evidence>
<dbReference type="AlphaFoldDB" id="A0AAX2CN48"/>
<organism evidence="1 2">
    <name type="scientific">Bacillus cytotoxicus</name>
    <dbReference type="NCBI Taxonomy" id="580165"/>
    <lineage>
        <taxon>Bacteria</taxon>
        <taxon>Bacillati</taxon>
        <taxon>Bacillota</taxon>
        <taxon>Bacilli</taxon>
        <taxon>Bacillales</taxon>
        <taxon>Bacillaceae</taxon>
        <taxon>Bacillus</taxon>
        <taxon>Bacillus cereus group</taxon>
    </lineage>
</organism>
<reference evidence="1 2" key="1">
    <citation type="submission" date="2016-08" db="EMBL/GenBank/DDBJ databases">
        <authorList>
            <person name="Loux V."/>
            <person name="Rue O."/>
        </authorList>
    </citation>
    <scope>NUCLEOTIDE SEQUENCE [LARGE SCALE GENOMIC DNA]</scope>
    <source>
        <strain evidence="1 2">AFSSA_08CEB44bac</strain>
    </source>
</reference>
<dbReference type="EMBL" id="FMIK01000053">
    <property type="protein sequence ID" value="SCM05085.1"/>
    <property type="molecule type" value="Genomic_DNA"/>
</dbReference>
<evidence type="ECO:0000313" key="2">
    <source>
        <dbReference type="Proteomes" id="UP000242164"/>
    </source>
</evidence>
<gene>
    <name evidence="1" type="ORF">BCB44BAC_04057</name>
</gene>
<comment type="caution">
    <text evidence="1">The sequence shown here is derived from an EMBL/GenBank/DDBJ whole genome shotgun (WGS) entry which is preliminary data.</text>
</comment>
<name>A0AAX2CN48_9BACI</name>
<proteinExistence type="predicted"/>
<dbReference type="Proteomes" id="UP000242164">
    <property type="component" value="Unassembled WGS sequence"/>
</dbReference>
<accession>A0AAX2CN48</accession>
<sequence length="17" mass="2009">MVWTVSARKYTEIALKL</sequence>